<dbReference type="Proteomes" id="UP001292094">
    <property type="component" value="Unassembled WGS sequence"/>
</dbReference>
<name>A0AAE1NJY2_9EUCA</name>
<proteinExistence type="predicted"/>
<keyword evidence="4" id="KW-1185">Reference proteome</keyword>
<keyword evidence="2" id="KW-0472">Membrane</keyword>
<comment type="caution">
    <text evidence="3">The sequence shown here is derived from an EMBL/GenBank/DDBJ whole genome shotgun (WGS) entry which is preliminary data.</text>
</comment>
<feature type="transmembrane region" description="Helical" evidence="2">
    <location>
        <begin position="40"/>
        <end position="58"/>
    </location>
</feature>
<evidence type="ECO:0000313" key="4">
    <source>
        <dbReference type="Proteomes" id="UP001292094"/>
    </source>
</evidence>
<organism evidence="3 4">
    <name type="scientific">Petrolisthes manimaculis</name>
    <dbReference type="NCBI Taxonomy" id="1843537"/>
    <lineage>
        <taxon>Eukaryota</taxon>
        <taxon>Metazoa</taxon>
        <taxon>Ecdysozoa</taxon>
        <taxon>Arthropoda</taxon>
        <taxon>Crustacea</taxon>
        <taxon>Multicrustacea</taxon>
        <taxon>Malacostraca</taxon>
        <taxon>Eumalacostraca</taxon>
        <taxon>Eucarida</taxon>
        <taxon>Decapoda</taxon>
        <taxon>Pleocyemata</taxon>
        <taxon>Anomura</taxon>
        <taxon>Galatheoidea</taxon>
        <taxon>Porcellanidae</taxon>
        <taxon>Petrolisthes</taxon>
    </lineage>
</organism>
<dbReference type="EMBL" id="JAWZYT010005349">
    <property type="protein sequence ID" value="KAK4290847.1"/>
    <property type="molecule type" value="Genomic_DNA"/>
</dbReference>
<evidence type="ECO:0000256" key="2">
    <source>
        <dbReference type="SAM" id="Phobius"/>
    </source>
</evidence>
<reference evidence="3" key="1">
    <citation type="submission" date="2023-11" db="EMBL/GenBank/DDBJ databases">
        <title>Genome assemblies of two species of porcelain crab, Petrolisthes cinctipes and Petrolisthes manimaculis (Anomura: Porcellanidae).</title>
        <authorList>
            <person name="Angst P."/>
        </authorList>
    </citation>
    <scope>NUCLEOTIDE SEQUENCE</scope>
    <source>
        <strain evidence="3">PB745_02</strain>
        <tissue evidence="3">Gill</tissue>
    </source>
</reference>
<sequence length="73" mass="8357">MRLPSQASSPPVTQPPKTCHPNNAPLSLHFTSPRHSHHHYHRFPLLVYCSTLFLYIIAHDTYTKRDTTTVYGA</sequence>
<keyword evidence="2" id="KW-1133">Transmembrane helix</keyword>
<evidence type="ECO:0000313" key="3">
    <source>
        <dbReference type="EMBL" id="KAK4290847.1"/>
    </source>
</evidence>
<evidence type="ECO:0000256" key="1">
    <source>
        <dbReference type="SAM" id="MobiDB-lite"/>
    </source>
</evidence>
<protein>
    <submittedName>
        <fullName evidence="3">Uncharacterized protein</fullName>
    </submittedName>
</protein>
<feature type="compositionally biased region" description="Polar residues" evidence="1">
    <location>
        <begin position="1"/>
        <end position="11"/>
    </location>
</feature>
<keyword evidence="2" id="KW-0812">Transmembrane</keyword>
<dbReference type="AlphaFoldDB" id="A0AAE1NJY2"/>
<feature type="region of interest" description="Disordered" evidence="1">
    <location>
        <begin position="1"/>
        <end position="26"/>
    </location>
</feature>
<accession>A0AAE1NJY2</accession>
<gene>
    <name evidence="3" type="ORF">Pmani_036294</name>
</gene>